<dbReference type="PANTHER" id="PTHR43318">
    <property type="entry name" value="UDP-N-ACETYLGLUCOSAMINE 4,6-DEHYDRATASE"/>
    <property type="match status" value="1"/>
</dbReference>
<dbReference type="AlphaFoldDB" id="A0A933E9K8"/>
<dbReference type="InterPro" id="IPR000715">
    <property type="entry name" value="Glycosyl_transferase_4"/>
</dbReference>
<gene>
    <name evidence="8" type="ORF">HY618_07055</name>
</gene>
<dbReference type="InterPro" id="IPR051203">
    <property type="entry name" value="Polysaccharide_Synthase-Rel"/>
</dbReference>
<feature type="transmembrane region" description="Helical" evidence="7">
    <location>
        <begin position="223"/>
        <end position="240"/>
    </location>
</feature>
<evidence type="ECO:0000256" key="4">
    <source>
        <dbReference type="ARBA" id="ARBA00022989"/>
    </source>
</evidence>
<dbReference type="Pfam" id="PF13727">
    <property type="entry name" value="CoA_binding_3"/>
    <property type="match status" value="1"/>
</dbReference>
<feature type="transmembrane region" description="Helical" evidence="7">
    <location>
        <begin position="94"/>
        <end position="117"/>
    </location>
</feature>
<accession>A0A933E9K8</accession>
<keyword evidence="4 7" id="KW-1133">Transmembrane helix</keyword>
<evidence type="ECO:0000256" key="7">
    <source>
        <dbReference type="SAM" id="Phobius"/>
    </source>
</evidence>
<evidence type="ECO:0000256" key="5">
    <source>
        <dbReference type="ARBA" id="ARBA00023136"/>
    </source>
</evidence>
<dbReference type="SUPFAM" id="SSF51735">
    <property type="entry name" value="NAD(P)-binding Rossmann-fold domains"/>
    <property type="match status" value="1"/>
</dbReference>
<feature type="transmembrane region" description="Helical" evidence="7">
    <location>
        <begin position="260"/>
        <end position="281"/>
    </location>
</feature>
<evidence type="ECO:0000256" key="3">
    <source>
        <dbReference type="ARBA" id="ARBA00022692"/>
    </source>
</evidence>
<evidence type="ECO:0000256" key="2">
    <source>
        <dbReference type="ARBA" id="ARBA00022679"/>
    </source>
</evidence>
<dbReference type="EMBL" id="JACQRX010000307">
    <property type="protein sequence ID" value="MBI4252203.1"/>
    <property type="molecule type" value="Genomic_DNA"/>
</dbReference>
<feature type="non-terminal residue" evidence="8">
    <location>
        <position position="1"/>
    </location>
</feature>
<sequence length="456" mass="49688">TNAFNLIDNMDGLCAGTAVISGLVLAAYAVTNGNATVGLFAAALAGASLGFLRYNFTPATIFMGDCGSMLLGFLLSVLSIWATSTHVADLAATMMVPVLVLAVPIFDTAFVSFTRLLRGQSIARGGRDHTSHRLVILGLSEQRTVLLIYAFSLLMGATAVLYTYFTVSIFFVLSAVLVSGAVVFGLFLGEVKIGEDQLPAVMAKRRDNPPTVLLTTVLHKRSFVEMVLDVVSICLAYYTATLLRYEHELTAARLGIVWQTLPVIVAVKLVTLYAMGLYRSMWRYLGFADMIQVFRAASVASVLSVLAVLMIWNFKGYSRTVFVTDWLITLMLVSGARLLFRGLRETLPGIHRNSGKRVLIVGAGDAGEMLVREMLNNPRLGLQPVGFLDDNPTKRGLQMFGVEVMGTRVDLGRVLIEERIEEVVIAIPSAPDEKLLDFFVRCGELGIPCRKMQGVV</sequence>
<dbReference type="GO" id="GO:0046872">
    <property type="term" value="F:metal ion binding"/>
    <property type="evidence" value="ECO:0007669"/>
    <property type="project" value="UniProtKB-KW"/>
</dbReference>
<comment type="subcellular location">
    <subcellularLocation>
        <location evidence="1">Membrane</location>
        <topology evidence="1">Multi-pass membrane protein</topology>
    </subcellularLocation>
</comment>
<dbReference type="PANTHER" id="PTHR43318:SF2">
    <property type="entry name" value="UDP-N-ACETYLGLUCOSAMINE 4,6-DEHYDRATASE (INVERTING)"/>
    <property type="match status" value="1"/>
</dbReference>
<feature type="transmembrane region" description="Helical" evidence="7">
    <location>
        <begin position="320"/>
        <end position="340"/>
    </location>
</feature>
<organism evidence="8 9">
    <name type="scientific">Tectimicrobiota bacterium</name>
    <dbReference type="NCBI Taxonomy" id="2528274"/>
    <lineage>
        <taxon>Bacteria</taxon>
        <taxon>Pseudomonadati</taxon>
        <taxon>Nitrospinota/Tectimicrobiota group</taxon>
        <taxon>Candidatus Tectimicrobiota</taxon>
    </lineage>
</organism>
<dbReference type="GO" id="GO:0016780">
    <property type="term" value="F:phosphotransferase activity, for other substituted phosphate groups"/>
    <property type="evidence" value="ECO:0007669"/>
    <property type="project" value="InterPro"/>
</dbReference>
<name>A0A933E9K8_UNCTE</name>
<keyword evidence="2" id="KW-0808">Transferase</keyword>
<dbReference type="Proteomes" id="UP000752292">
    <property type="component" value="Unassembled WGS sequence"/>
</dbReference>
<feature type="binding site" evidence="6">
    <location>
        <position position="5"/>
    </location>
    <ligand>
        <name>Mg(2+)</name>
        <dbReference type="ChEBI" id="CHEBI:18420"/>
    </ligand>
</feature>
<evidence type="ECO:0000313" key="9">
    <source>
        <dbReference type="Proteomes" id="UP000752292"/>
    </source>
</evidence>
<feature type="transmembrane region" description="Helical" evidence="7">
    <location>
        <begin position="12"/>
        <end position="30"/>
    </location>
</feature>
<keyword evidence="5 7" id="KW-0472">Membrane</keyword>
<evidence type="ECO:0000256" key="1">
    <source>
        <dbReference type="ARBA" id="ARBA00004141"/>
    </source>
</evidence>
<feature type="binding site" evidence="6">
    <location>
        <position position="65"/>
    </location>
    <ligand>
        <name>Mg(2+)</name>
        <dbReference type="ChEBI" id="CHEBI:18420"/>
    </ligand>
</feature>
<dbReference type="GO" id="GO:0016020">
    <property type="term" value="C:membrane"/>
    <property type="evidence" value="ECO:0007669"/>
    <property type="project" value="UniProtKB-SubCell"/>
</dbReference>
<dbReference type="Pfam" id="PF00953">
    <property type="entry name" value="Glycos_transf_4"/>
    <property type="match status" value="1"/>
</dbReference>
<keyword evidence="6" id="KW-0479">Metal-binding</keyword>
<feature type="transmembrane region" description="Helical" evidence="7">
    <location>
        <begin position="293"/>
        <end position="314"/>
    </location>
</feature>
<protein>
    <recommendedName>
        <fullName evidence="10">Glycosyl transferase</fullName>
    </recommendedName>
</protein>
<feature type="transmembrane region" description="Helical" evidence="7">
    <location>
        <begin position="61"/>
        <end position="82"/>
    </location>
</feature>
<dbReference type="CDD" id="cd06853">
    <property type="entry name" value="GT_WecA_like"/>
    <property type="match status" value="1"/>
</dbReference>
<feature type="transmembrane region" description="Helical" evidence="7">
    <location>
        <begin position="36"/>
        <end position="54"/>
    </location>
</feature>
<evidence type="ECO:0000313" key="8">
    <source>
        <dbReference type="EMBL" id="MBI4252203.1"/>
    </source>
</evidence>
<feature type="transmembrane region" description="Helical" evidence="7">
    <location>
        <begin position="171"/>
        <end position="189"/>
    </location>
</feature>
<reference evidence="8" key="1">
    <citation type="submission" date="2020-07" db="EMBL/GenBank/DDBJ databases">
        <title>Huge and variable diversity of episymbiotic CPR bacteria and DPANN archaea in groundwater ecosystems.</title>
        <authorList>
            <person name="He C.Y."/>
            <person name="Keren R."/>
            <person name="Whittaker M."/>
            <person name="Farag I.F."/>
            <person name="Doudna J."/>
            <person name="Cate J.H.D."/>
            <person name="Banfield J.F."/>
        </authorList>
    </citation>
    <scope>NUCLEOTIDE SEQUENCE</scope>
    <source>
        <strain evidence="8">NC_groundwater_1370_Ag_S-0.2um_69_93</strain>
    </source>
</reference>
<evidence type="ECO:0008006" key="10">
    <source>
        <dbReference type="Google" id="ProtNLM"/>
    </source>
</evidence>
<comment type="cofactor">
    <cofactor evidence="6">
        <name>Mg(2+)</name>
        <dbReference type="ChEBI" id="CHEBI:18420"/>
    </cofactor>
</comment>
<dbReference type="Gene3D" id="3.40.50.720">
    <property type="entry name" value="NAD(P)-binding Rossmann-like Domain"/>
    <property type="match status" value="1"/>
</dbReference>
<keyword evidence="3 7" id="KW-0812">Transmembrane</keyword>
<comment type="caution">
    <text evidence="8">The sequence shown here is derived from an EMBL/GenBank/DDBJ whole genome shotgun (WGS) entry which is preliminary data.</text>
</comment>
<dbReference type="InterPro" id="IPR036291">
    <property type="entry name" value="NAD(P)-bd_dom_sf"/>
</dbReference>
<evidence type="ECO:0000256" key="6">
    <source>
        <dbReference type="PIRSR" id="PIRSR600715-1"/>
    </source>
</evidence>
<keyword evidence="6" id="KW-0460">Magnesium</keyword>
<proteinExistence type="predicted"/>